<reference evidence="3 4" key="1">
    <citation type="submission" date="2019-08" db="EMBL/GenBank/DDBJ databases">
        <authorList>
            <person name="Luo N."/>
        </authorList>
    </citation>
    <scope>NUCLEOTIDE SEQUENCE [LARGE SCALE GENOMIC DNA]</scope>
    <source>
        <strain evidence="3 4">NCIMB 9442</strain>
    </source>
</reference>
<name>A0ABS0J871_9BACT</name>
<dbReference type="Gene3D" id="1.25.40.10">
    <property type="entry name" value="Tetratricopeptide repeat domain"/>
    <property type="match status" value="1"/>
</dbReference>
<gene>
    <name evidence="3" type="ORF">FVW20_15250</name>
</gene>
<evidence type="ECO:0000313" key="3">
    <source>
        <dbReference type="EMBL" id="MBG3878330.1"/>
    </source>
</evidence>
<organism evidence="3 4">
    <name type="scientific">Nitratidesulfovibrio oxamicus</name>
    <dbReference type="NCBI Taxonomy" id="32016"/>
    <lineage>
        <taxon>Bacteria</taxon>
        <taxon>Pseudomonadati</taxon>
        <taxon>Thermodesulfobacteriota</taxon>
        <taxon>Desulfovibrionia</taxon>
        <taxon>Desulfovibrionales</taxon>
        <taxon>Desulfovibrionaceae</taxon>
        <taxon>Nitratidesulfovibrio</taxon>
    </lineage>
</organism>
<evidence type="ECO:0000313" key="4">
    <source>
        <dbReference type="Proteomes" id="UP001194469"/>
    </source>
</evidence>
<sequence>METGIFKGVYSSVAPRQAGRPGGVPGRNAARKRYWFVWEHDAGGYVVQPLSASMEPTGERRAVSTAELARSYAFEPDILAVPIRTAPMAAAYGEREEAGRGVASARAASGWKDTVSPAGQATPAKLASPASDGPRTSGMAAGRDAVRRSGDIAGHEVGAQTERALRADFATALAQLRRGERDRAVRALERLAETPGEFVPAHRHMFTDFGINLRKSKLPRVAIRHHLRALDLSPDDSHVHFNIARAYYDMGDMDRAERHLRASLDLTPDLDPSRRFLDFLLERKDGAANVDGMAPKAAR</sequence>
<feature type="repeat" description="TPR" evidence="1">
    <location>
        <begin position="237"/>
        <end position="270"/>
    </location>
</feature>
<dbReference type="PROSITE" id="PS50005">
    <property type="entry name" value="TPR"/>
    <property type="match status" value="1"/>
</dbReference>
<comment type="caution">
    <text evidence="3">The sequence shown here is derived from an EMBL/GenBank/DDBJ whole genome shotgun (WGS) entry which is preliminary data.</text>
</comment>
<accession>A0ABS0J871</accession>
<dbReference type="EMBL" id="VRYY01000550">
    <property type="protein sequence ID" value="MBG3878330.1"/>
    <property type="molecule type" value="Genomic_DNA"/>
</dbReference>
<keyword evidence="4" id="KW-1185">Reference proteome</keyword>
<dbReference type="SUPFAM" id="SSF48452">
    <property type="entry name" value="TPR-like"/>
    <property type="match status" value="1"/>
</dbReference>
<protein>
    <submittedName>
        <fullName evidence="3">Tetratricopeptide repeat protein</fullName>
    </submittedName>
</protein>
<dbReference type="InterPro" id="IPR011990">
    <property type="entry name" value="TPR-like_helical_dom_sf"/>
</dbReference>
<evidence type="ECO:0000256" key="2">
    <source>
        <dbReference type="SAM" id="MobiDB-lite"/>
    </source>
</evidence>
<dbReference type="RefSeq" id="WP_196610269.1">
    <property type="nucleotide sequence ID" value="NZ_VRYY01000550.1"/>
</dbReference>
<proteinExistence type="predicted"/>
<feature type="region of interest" description="Disordered" evidence="2">
    <location>
        <begin position="113"/>
        <end position="142"/>
    </location>
</feature>
<keyword evidence="1" id="KW-0802">TPR repeat</keyword>
<dbReference type="Pfam" id="PF13174">
    <property type="entry name" value="TPR_6"/>
    <property type="match status" value="1"/>
</dbReference>
<dbReference type="Proteomes" id="UP001194469">
    <property type="component" value="Unassembled WGS sequence"/>
</dbReference>
<dbReference type="Pfam" id="PF14559">
    <property type="entry name" value="TPR_19"/>
    <property type="match status" value="1"/>
</dbReference>
<evidence type="ECO:0000256" key="1">
    <source>
        <dbReference type="PROSITE-ProRule" id="PRU00339"/>
    </source>
</evidence>
<dbReference type="SMART" id="SM00028">
    <property type="entry name" value="TPR"/>
    <property type="match status" value="1"/>
</dbReference>
<dbReference type="InterPro" id="IPR019734">
    <property type="entry name" value="TPR_rpt"/>
</dbReference>